<evidence type="ECO:0000256" key="5">
    <source>
        <dbReference type="RuleBase" id="RU003557"/>
    </source>
</evidence>
<keyword evidence="3 5" id="KW-0012">Acyltransferase</keyword>
<evidence type="ECO:0000313" key="8">
    <source>
        <dbReference type="EMBL" id="GGX61114.1"/>
    </source>
</evidence>
<dbReference type="PIRSF" id="PIRSF000429">
    <property type="entry name" value="Ac-CoA_Ac_transf"/>
    <property type="match status" value="1"/>
</dbReference>
<keyword evidence="2 5" id="KW-0808">Transferase</keyword>
<dbReference type="InterPro" id="IPR002155">
    <property type="entry name" value="Thiolase"/>
</dbReference>
<dbReference type="SUPFAM" id="SSF53901">
    <property type="entry name" value="Thiolase-like"/>
    <property type="match status" value="2"/>
</dbReference>
<keyword evidence="9" id="KW-1185">Reference proteome</keyword>
<proteinExistence type="inferred from homology"/>
<dbReference type="GO" id="GO:0016747">
    <property type="term" value="F:acyltransferase activity, transferring groups other than amino-acyl groups"/>
    <property type="evidence" value="ECO:0007669"/>
    <property type="project" value="InterPro"/>
</dbReference>
<comment type="similarity">
    <text evidence="1 5">Belongs to the thiolase-like superfamily. Thiolase family.</text>
</comment>
<evidence type="ECO:0000259" key="7">
    <source>
        <dbReference type="Pfam" id="PF02803"/>
    </source>
</evidence>
<dbReference type="PANTHER" id="PTHR43365">
    <property type="entry name" value="BLR7806 PROTEIN"/>
    <property type="match status" value="1"/>
</dbReference>
<dbReference type="InterPro" id="IPR020613">
    <property type="entry name" value="Thiolase_CS"/>
</dbReference>
<accession>A0A918NE18</accession>
<evidence type="ECO:0000313" key="9">
    <source>
        <dbReference type="Proteomes" id="UP000645555"/>
    </source>
</evidence>
<comment type="caution">
    <text evidence="8">The sequence shown here is derived from an EMBL/GenBank/DDBJ whole genome shotgun (WGS) entry which is preliminary data.</text>
</comment>
<gene>
    <name evidence="8" type="primary">atoB</name>
    <name evidence="8" type="ORF">GCM10010515_31150</name>
</gene>
<name>A0A918NE18_9ACTN</name>
<evidence type="ECO:0000256" key="3">
    <source>
        <dbReference type="ARBA" id="ARBA00023315"/>
    </source>
</evidence>
<dbReference type="InterPro" id="IPR020616">
    <property type="entry name" value="Thiolase_N"/>
</dbReference>
<dbReference type="EMBL" id="BMWD01000009">
    <property type="protein sequence ID" value="GGX61114.1"/>
    <property type="molecule type" value="Genomic_DNA"/>
</dbReference>
<protein>
    <submittedName>
        <fullName evidence="8">Acetyl-CoA acetyltransferase</fullName>
    </submittedName>
</protein>
<organism evidence="8 9">
    <name type="scientific">Streptomyces fructofermentans</name>
    <dbReference type="NCBI Taxonomy" id="152141"/>
    <lineage>
        <taxon>Bacteria</taxon>
        <taxon>Bacillati</taxon>
        <taxon>Actinomycetota</taxon>
        <taxon>Actinomycetes</taxon>
        <taxon>Kitasatosporales</taxon>
        <taxon>Streptomycetaceae</taxon>
        <taxon>Streptomyces</taxon>
    </lineage>
</organism>
<sequence length="385" mass="40437">MAEAYIVEAVRTPVGRRGGGLGGVHPADLGAHALKALVDRCGVDPAAVEDVVFGCLDAVGPQAGDIARTSWLAAGLPEEVPGVTVDRQCGSSQQAVHFAAQAVLSGTQDLVVAGGVQNMTQIPIAFASRRAAEPLGLTGGPFTGSEGWRARYGNLPVDQFHGAELIAAKWRIGRREQEEFALRSHRRAVRAIDEGRFAREIVPLGDMTADEGPRRDTSPEKMAALRPVVEGGTVTAACSSQISDGAAALLIASERAVREHGLTPRARVHHLSARGEDPIRMLSAPIPATAYALKKSGMSLDGIDLVEINEAFAPVVLAWLKETGADPDRVNVNGGAIALGHPLGATGVRLMTTLLHELERTGGRFGLQTMCEGGGQANVTIIERM</sequence>
<dbReference type="Pfam" id="PF00108">
    <property type="entry name" value="Thiolase_N"/>
    <property type="match status" value="1"/>
</dbReference>
<dbReference type="NCBIfam" id="NF005865">
    <property type="entry name" value="PRK07801.1"/>
    <property type="match status" value="1"/>
</dbReference>
<dbReference type="Pfam" id="PF02803">
    <property type="entry name" value="Thiolase_C"/>
    <property type="match status" value="1"/>
</dbReference>
<dbReference type="CDD" id="cd00751">
    <property type="entry name" value="thiolase"/>
    <property type="match status" value="1"/>
</dbReference>
<feature type="active site" description="Proton acceptor" evidence="4">
    <location>
        <position position="341"/>
    </location>
</feature>
<feature type="domain" description="Thiolase C-terminal" evidence="7">
    <location>
        <begin position="263"/>
        <end position="384"/>
    </location>
</feature>
<reference evidence="8" key="2">
    <citation type="submission" date="2020-09" db="EMBL/GenBank/DDBJ databases">
        <authorList>
            <person name="Sun Q."/>
            <person name="Ohkuma M."/>
        </authorList>
    </citation>
    <scope>NUCLEOTIDE SEQUENCE</scope>
    <source>
        <strain evidence="8">JCM 4956</strain>
    </source>
</reference>
<evidence type="ECO:0000256" key="1">
    <source>
        <dbReference type="ARBA" id="ARBA00010982"/>
    </source>
</evidence>
<evidence type="ECO:0000256" key="2">
    <source>
        <dbReference type="ARBA" id="ARBA00022679"/>
    </source>
</evidence>
<feature type="active site" description="Acyl-thioester intermediate" evidence="4">
    <location>
        <position position="89"/>
    </location>
</feature>
<dbReference type="AlphaFoldDB" id="A0A918NE18"/>
<feature type="active site" description="Proton acceptor" evidence="4">
    <location>
        <position position="371"/>
    </location>
</feature>
<dbReference type="Gene3D" id="3.40.47.10">
    <property type="match status" value="2"/>
</dbReference>
<dbReference type="InterPro" id="IPR020617">
    <property type="entry name" value="Thiolase_C"/>
</dbReference>
<dbReference type="PROSITE" id="PS00737">
    <property type="entry name" value="THIOLASE_2"/>
    <property type="match status" value="1"/>
</dbReference>
<evidence type="ECO:0000256" key="4">
    <source>
        <dbReference type="PIRSR" id="PIRSR000429-1"/>
    </source>
</evidence>
<dbReference type="NCBIfam" id="TIGR01930">
    <property type="entry name" value="AcCoA-C-Actrans"/>
    <property type="match status" value="1"/>
</dbReference>
<dbReference type="RefSeq" id="WP_190036073.1">
    <property type="nucleotide sequence ID" value="NZ_BMWD01000009.1"/>
</dbReference>
<evidence type="ECO:0000259" key="6">
    <source>
        <dbReference type="Pfam" id="PF00108"/>
    </source>
</evidence>
<dbReference type="PANTHER" id="PTHR43365:SF1">
    <property type="entry name" value="ACETYL-COA C-ACYLTRANSFERASE"/>
    <property type="match status" value="1"/>
</dbReference>
<dbReference type="Proteomes" id="UP000645555">
    <property type="component" value="Unassembled WGS sequence"/>
</dbReference>
<feature type="domain" description="Thiolase N-terminal" evidence="6">
    <location>
        <begin position="5"/>
        <end position="254"/>
    </location>
</feature>
<reference evidence="8" key="1">
    <citation type="journal article" date="2014" name="Int. J. Syst. Evol. Microbiol.">
        <title>Complete genome sequence of Corynebacterium casei LMG S-19264T (=DSM 44701T), isolated from a smear-ripened cheese.</title>
        <authorList>
            <consortium name="US DOE Joint Genome Institute (JGI-PGF)"/>
            <person name="Walter F."/>
            <person name="Albersmeier A."/>
            <person name="Kalinowski J."/>
            <person name="Ruckert C."/>
        </authorList>
    </citation>
    <scope>NUCLEOTIDE SEQUENCE</scope>
    <source>
        <strain evidence="8">JCM 4956</strain>
    </source>
</reference>
<dbReference type="InterPro" id="IPR016039">
    <property type="entry name" value="Thiolase-like"/>
</dbReference>